<accession>A0A4S2HB24</accession>
<keyword evidence="1" id="KW-0812">Transmembrane</keyword>
<feature type="transmembrane region" description="Helical" evidence="1">
    <location>
        <begin position="185"/>
        <end position="206"/>
    </location>
</feature>
<sequence>MRTVLARLTGLFRKIGIWRLFRVGGVRGSITLANLAVFALLGHLHGGDAIGAFASYLAFTTLAGGFFSAGFPEMLMRRAALIDVRSFARLKRWRSAFWFGALLAALVASPASVALVWVLRSKAEIDLPWIAAIGPVVFSLNLLLSEEMRGRGKAELSLFITNFATILAPLGYLAVSILLPAHEVLTALVLTHIVSGLGLVMIFMSTSTRVDLSASRALALLKAMSPVDLASMALMRVFSGGASHVMVLLAAGLGSPVLAGFVAVAARLAGLAATFTGIVNASFARRVGAAQKFPDQLKALFALTAAISFAGVGVLMLPILLFPDQFLALFAVSPELANAGLGLQILAGARIIRSLAGVSDLFLLVLGRAYIELMATFLGFVALVMTVSLLPVTALGAAISLTVSVIVHGLISGLGAWSSFHRKI</sequence>
<feature type="transmembrane region" description="Helical" evidence="1">
    <location>
        <begin position="327"/>
        <end position="349"/>
    </location>
</feature>
<dbReference type="RefSeq" id="WP_135944867.1">
    <property type="nucleotide sequence ID" value="NZ_BMEI01000002.1"/>
</dbReference>
<feature type="transmembrane region" description="Helical" evidence="1">
    <location>
        <begin position="300"/>
        <end position="321"/>
    </location>
</feature>
<feature type="transmembrane region" description="Helical" evidence="1">
    <location>
        <begin position="125"/>
        <end position="144"/>
    </location>
</feature>
<keyword evidence="3" id="KW-1185">Reference proteome</keyword>
<feature type="transmembrane region" description="Helical" evidence="1">
    <location>
        <begin position="361"/>
        <end position="388"/>
    </location>
</feature>
<gene>
    <name evidence="2" type="ORF">E5162_08800</name>
</gene>
<feature type="transmembrane region" description="Helical" evidence="1">
    <location>
        <begin position="156"/>
        <end position="179"/>
    </location>
</feature>
<dbReference type="AlphaFoldDB" id="A0A4S2HB24"/>
<organism evidence="2 3">
    <name type="scientific">Marinicauda pacifica</name>
    <dbReference type="NCBI Taxonomy" id="1133559"/>
    <lineage>
        <taxon>Bacteria</taxon>
        <taxon>Pseudomonadati</taxon>
        <taxon>Pseudomonadota</taxon>
        <taxon>Alphaproteobacteria</taxon>
        <taxon>Maricaulales</taxon>
        <taxon>Maricaulaceae</taxon>
        <taxon>Marinicauda</taxon>
    </lineage>
</organism>
<keyword evidence="1" id="KW-1133">Transmembrane helix</keyword>
<protein>
    <recommendedName>
        <fullName evidence="4">Polysaccharide biosynthesis protein</fullName>
    </recommendedName>
</protein>
<keyword evidence="1" id="KW-0472">Membrane</keyword>
<name>A0A4S2HB24_9PROT</name>
<dbReference type="Proteomes" id="UP000305451">
    <property type="component" value="Unassembled WGS sequence"/>
</dbReference>
<evidence type="ECO:0008006" key="4">
    <source>
        <dbReference type="Google" id="ProtNLM"/>
    </source>
</evidence>
<reference evidence="2 3" key="1">
    <citation type="journal article" date="2013" name="Int. J. Syst. Evol. Microbiol.">
        <title>Marinicauda pacifica gen. nov., sp. nov., a prosthecate alphaproteobacterium of the family Hyphomonadaceae isolated from deep seawater.</title>
        <authorList>
            <person name="Zhang X.Y."/>
            <person name="Li G.W."/>
            <person name="Wang C.S."/>
            <person name="Zhang Y.J."/>
            <person name="Xu X.W."/>
            <person name="Li H."/>
            <person name="Liu A."/>
            <person name="Liu C."/>
            <person name="Xie B.B."/>
            <person name="Qin Q.L."/>
            <person name="Xu Z."/>
            <person name="Chen X.L."/>
            <person name="Zhou B.C."/>
            <person name="Zhang Y.Z."/>
        </authorList>
    </citation>
    <scope>NUCLEOTIDE SEQUENCE [LARGE SCALE GENOMIC DNA]</scope>
    <source>
        <strain evidence="2 3">P-1 km-3</strain>
    </source>
</reference>
<feature type="transmembrane region" description="Helical" evidence="1">
    <location>
        <begin position="20"/>
        <end position="41"/>
    </location>
</feature>
<feature type="transmembrane region" description="Helical" evidence="1">
    <location>
        <begin position="257"/>
        <end position="279"/>
    </location>
</feature>
<evidence type="ECO:0000313" key="2">
    <source>
        <dbReference type="EMBL" id="TGY93150.1"/>
    </source>
</evidence>
<feature type="transmembrane region" description="Helical" evidence="1">
    <location>
        <begin position="394"/>
        <end position="417"/>
    </location>
</feature>
<feature type="transmembrane region" description="Helical" evidence="1">
    <location>
        <begin position="53"/>
        <end position="75"/>
    </location>
</feature>
<dbReference type="EMBL" id="SRXV01000002">
    <property type="protein sequence ID" value="TGY93150.1"/>
    <property type="molecule type" value="Genomic_DNA"/>
</dbReference>
<feature type="transmembrane region" description="Helical" evidence="1">
    <location>
        <begin position="96"/>
        <end position="119"/>
    </location>
</feature>
<evidence type="ECO:0000313" key="3">
    <source>
        <dbReference type="Proteomes" id="UP000305451"/>
    </source>
</evidence>
<comment type="caution">
    <text evidence="2">The sequence shown here is derived from an EMBL/GenBank/DDBJ whole genome shotgun (WGS) entry which is preliminary data.</text>
</comment>
<evidence type="ECO:0000256" key="1">
    <source>
        <dbReference type="SAM" id="Phobius"/>
    </source>
</evidence>
<proteinExistence type="predicted"/>